<accession>A0A6H0XML7</accession>
<protein>
    <submittedName>
        <fullName evidence="1">Uncharacterized protein</fullName>
    </submittedName>
</protein>
<dbReference type="AlphaFoldDB" id="A0A6H0XML7"/>
<gene>
    <name evidence="1" type="ORF">AMS68_001385</name>
</gene>
<sequence length="243" mass="27214">MLRDNPRSWRNYVALARSVIAHLDSTGYMQQADQVTEQAYIVNALQRIAFADADNGALTDIDTWAARQWLQILQRDARNVIALRGMGWAWLQRAQPALSRIHRVDGSSSSSGGSSSQVIASVLNGDEDRFAEQANAEAERRAGTADYVEARGFLQPSTEYLARAVAAALSQEIRLLRRSCPWAMRPAHDPMSPIFEELYSFFVQQATWKDTVCLLIYNSKSGALQKHKTDSLSYLDDFGRLVD</sequence>
<evidence type="ECO:0000313" key="2">
    <source>
        <dbReference type="Proteomes" id="UP000503462"/>
    </source>
</evidence>
<keyword evidence="2" id="KW-1185">Reference proteome</keyword>
<dbReference type="OrthoDB" id="5366687at2759"/>
<organism evidence="1 2">
    <name type="scientific">Peltaster fructicola</name>
    <dbReference type="NCBI Taxonomy" id="286661"/>
    <lineage>
        <taxon>Eukaryota</taxon>
        <taxon>Fungi</taxon>
        <taxon>Dikarya</taxon>
        <taxon>Ascomycota</taxon>
        <taxon>Pezizomycotina</taxon>
        <taxon>Dothideomycetes</taxon>
        <taxon>Dothideomycetes incertae sedis</taxon>
        <taxon>Peltaster</taxon>
    </lineage>
</organism>
<name>A0A6H0XML7_9PEZI</name>
<dbReference type="Proteomes" id="UP000503462">
    <property type="component" value="Chromosome 1"/>
</dbReference>
<evidence type="ECO:0000313" key="1">
    <source>
        <dbReference type="EMBL" id="QIW95867.1"/>
    </source>
</evidence>
<reference evidence="1 2" key="1">
    <citation type="journal article" date="2016" name="Sci. Rep.">
        <title>Peltaster fructicola genome reveals evolution from an invasive phytopathogen to an ectophytic parasite.</title>
        <authorList>
            <person name="Xu C."/>
            <person name="Chen H."/>
            <person name="Gleason M.L."/>
            <person name="Xu J.R."/>
            <person name="Liu H."/>
            <person name="Zhang R."/>
            <person name="Sun G."/>
        </authorList>
    </citation>
    <scope>NUCLEOTIDE SEQUENCE [LARGE SCALE GENOMIC DNA]</scope>
    <source>
        <strain evidence="1 2">LNHT1506</strain>
    </source>
</reference>
<proteinExistence type="predicted"/>
<dbReference type="EMBL" id="CP051139">
    <property type="protein sequence ID" value="QIW95867.1"/>
    <property type="molecule type" value="Genomic_DNA"/>
</dbReference>